<dbReference type="PROSITE" id="PS51257">
    <property type="entry name" value="PROKAR_LIPOPROTEIN"/>
    <property type="match status" value="1"/>
</dbReference>
<dbReference type="AlphaFoldDB" id="A0A370QIK6"/>
<protein>
    <recommendedName>
        <fullName evidence="4">Lipoprotein</fullName>
    </recommendedName>
</protein>
<comment type="caution">
    <text evidence="2">The sequence shown here is derived from an EMBL/GenBank/DDBJ whole genome shotgun (WGS) entry which is preliminary data.</text>
</comment>
<dbReference type="EMBL" id="QRAO01000001">
    <property type="protein sequence ID" value="RDK88194.1"/>
    <property type="molecule type" value="Genomic_DNA"/>
</dbReference>
<feature type="chain" id="PRO_5016662145" description="Lipoprotein" evidence="1">
    <location>
        <begin position="17"/>
        <end position="116"/>
    </location>
</feature>
<accession>A0A370QIK6</accession>
<organism evidence="2 3">
    <name type="scientific">Marinirhabdus gelatinilytica</name>
    <dbReference type="NCBI Taxonomy" id="1703343"/>
    <lineage>
        <taxon>Bacteria</taxon>
        <taxon>Pseudomonadati</taxon>
        <taxon>Bacteroidota</taxon>
        <taxon>Flavobacteriia</taxon>
        <taxon>Flavobacteriales</taxon>
        <taxon>Flavobacteriaceae</taxon>
    </lineage>
</organism>
<name>A0A370QIK6_9FLAO</name>
<dbReference type="Proteomes" id="UP000255317">
    <property type="component" value="Unassembled WGS sequence"/>
</dbReference>
<dbReference type="OrthoDB" id="1162264at2"/>
<keyword evidence="3" id="KW-1185">Reference proteome</keyword>
<gene>
    <name evidence="2" type="ORF">C8D94_10163</name>
</gene>
<evidence type="ECO:0000313" key="2">
    <source>
        <dbReference type="EMBL" id="RDK88194.1"/>
    </source>
</evidence>
<proteinExistence type="predicted"/>
<feature type="signal peptide" evidence="1">
    <location>
        <begin position="1"/>
        <end position="16"/>
    </location>
</feature>
<reference evidence="2 3" key="1">
    <citation type="submission" date="2018-07" db="EMBL/GenBank/DDBJ databases">
        <title>Genomic Encyclopedia of Type Strains, Phase IV (KMG-IV): sequencing the most valuable type-strain genomes for metagenomic binning, comparative biology and taxonomic classification.</title>
        <authorList>
            <person name="Goeker M."/>
        </authorList>
    </citation>
    <scope>NUCLEOTIDE SEQUENCE [LARGE SCALE GENOMIC DNA]</scope>
    <source>
        <strain evidence="2 3">DSM 101478</strain>
    </source>
</reference>
<sequence length="116" mass="12827">MTFLKITVLALTFAVASCCSSSKTQKNDAMENTANAQTMVANGFTQGTIVASSGESGCPYIISSEIDGNQVMYDPINLEEAYKKDGMSVWYKFRPLRMMNRCENANPVEISEMKEM</sequence>
<dbReference type="RefSeq" id="WP_115121923.1">
    <property type="nucleotide sequence ID" value="NZ_QRAO01000001.1"/>
</dbReference>
<evidence type="ECO:0008006" key="4">
    <source>
        <dbReference type="Google" id="ProtNLM"/>
    </source>
</evidence>
<evidence type="ECO:0000256" key="1">
    <source>
        <dbReference type="SAM" id="SignalP"/>
    </source>
</evidence>
<keyword evidence="1" id="KW-0732">Signal</keyword>
<evidence type="ECO:0000313" key="3">
    <source>
        <dbReference type="Proteomes" id="UP000255317"/>
    </source>
</evidence>